<reference evidence="1" key="1">
    <citation type="submission" date="2022-08" db="EMBL/GenBank/DDBJ databases">
        <title>Genome Sequencing of Bacteroides fragilis Group Isolates with Nanopore Technology.</title>
        <authorList>
            <person name="Tisza M.J."/>
            <person name="Smith D."/>
            <person name="Dekker J.P."/>
        </authorList>
    </citation>
    <scope>NUCLEOTIDE SEQUENCE</scope>
    <source>
        <strain evidence="1">BFG-351</strain>
    </source>
</reference>
<dbReference type="EMBL" id="JANUTS010000003">
    <property type="protein sequence ID" value="MCS2795077.1"/>
    <property type="molecule type" value="Genomic_DNA"/>
</dbReference>
<comment type="caution">
    <text evidence="1">The sequence shown here is derived from an EMBL/GenBank/DDBJ whole genome shotgun (WGS) entry which is preliminary data.</text>
</comment>
<evidence type="ECO:0000313" key="2">
    <source>
        <dbReference type="Proteomes" id="UP001204548"/>
    </source>
</evidence>
<name>A0AAW5P217_9BACE</name>
<sequence>MAVAEVKGYMDHGISPMAKHYGPHGNPLGGLNLASVDVWHS</sequence>
<protein>
    <submittedName>
        <fullName evidence="1">Uncharacterized protein</fullName>
    </submittedName>
</protein>
<dbReference type="AlphaFoldDB" id="A0AAW5P217"/>
<evidence type="ECO:0000313" key="1">
    <source>
        <dbReference type="EMBL" id="MCS2795077.1"/>
    </source>
</evidence>
<organism evidence="1 2">
    <name type="scientific">Bacteroides faecis</name>
    <dbReference type="NCBI Taxonomy" id="674529"/>
    <lineage>
        <taxon>Bacteria</taxon>
        <taxon>Pseudomonadati</taxon>
        <taxon>Bacteroidota</taxon>
        <taxon>Bacteroidia</taxon>
        <taxon>Bacteroidales</taxon>
        <taxon>Bacteroidaceae</taxon>
        <taxon>Bacteroides</taxon>
    </lineage>
</organism>
<gene>
    <name evidence="1" type="ORF">NXW97_24320</name>
</gene>
<proteinExistence type="predicted"/>
<dbReference type="Proteomes" id="UP001204548">
    <property type="component" value="Unassembled WGS sequence"/>
</dbReference>
<dbReference type="RefSeq" id="WP_258991015.1">
    <property type="nucleotide sequence ID" value="NZ_JANUTS010000003.1"/>
</dbReference>
<accession>A0AAW5P217</accession>